<evidence type="ECO:0000313" key="4">
    <source>
        <dbReference type="EMBL" id="KAA9333484.1"/>
    </source>
</evidence>
<dbReference type="Proteomes" id="UP000326380">
    <property type="component" value="Unassembled WGS sequence"/>
</dbReference>
<dbReference type="AlphaFoldDB" id="A0AA88FJJ5"/>
<protein>
    <submittedName>
        <fullName evidence="4">GNAT family N-acetyltransferase</fullName>
    </submittedName>
</protein>
<dbReference type="InterPro" id="IPR016181">
    <property type="entry name" value="Acyl_CoA_acyltransferase"/>
</dbReference>
<proteinExistence type="predicted"/>
<dbReference type="InterPro" id="IPR050832">
    <property type="entry name" value="Bact_Acetyltransf"/>
</dbReference>
<evidence type="ECO:0000256" key="1">
    <source>
        <dbReference type="ARBA" id="ARBA00022679"/>
    </source>
</evidence>
<evidence type="ECO:0000313" key="5">
    <source>
        <dbReference type="Proteomes" id="UP000326380"/>
    </source>
</evidence>
<dbReference type="PANTHER" id="PTHR43877">
    <property type="entry name" value="AMINOALKYLPHOSPHONATE N-ACETYLTRANSFERASE-RELATED-RELATED"/>
    <property type="match status" value="1"/>
</dbReference>
<dbReference type="Pfam" id="PF00583">
    <property type="entry name" value="Acetyltransf_1"/>
    <property type="match status" value="1"/>
</dbReference>
<dbReference type="EMBL" id="VTWU01000003">
    <property type="protein sequence ID" value="KAA9333484.1"/>
    <property type="molecule type" value="Genomic_DNA"/>
</dbReference>
<feature type="domain" description="N-acetyltransferase" evidence="3">
    <location>
        <begin position="44"/>
        <end position="187"/>
    </location>
</feature>
<sequence>MSASAPGPEREAKGWLIWQTIQRNRPANGYIRRPPFRLSCVLMPVEAPLTPADWTAYYRLRFEVLRQPWQQPAGSERAPDDDAPTTTHALWRAPSGAIAGVARLSPSGPQQGQVRYMAVAPAWQGHGVGQQLMHYLEDAARRQGFTEIVLHARETAVAFYQRLGYTVIEPSHTLFGVIPHFLMQKSL</sequence>
<keyword evidence="2" id="KW-0012">Acyltransferase</keyword>
<accession>A0AA88FJJ5</accession>
<evidence type="ECO:0000259" key="3">
    <source>
        <dbReference type="PROSITE" id="PS51186"/>
    </source>
</evidence>
<name>A0AA88FJJ5_9BACT</name>
<reference evidence="4 5" key="1">
    <citation type="submission" date="2019-09" db="EMBL/GenBank/DDBJ databases">
        <title>Genome sequence of Hymenobacter sp. M3.</title>
        <authorList>
            <person name="Srinivasan S."/>
        </authorList>
    </citation>
    <scope>NUCLEOTIDE SEQUENCE [LARGE SCALE GENOMIC DNA]</scope>
    <source>
        <strain evidence="4 5">M3</strain>
    </source>
</reference>
<keyword evidence="5" id="KW-1185">Reference proteome</keyword>
<comment type="caution">
    <text evidence="4">The sequence shown here is derived from an EMBL/GenBank/DDBJ whole genome shotgun (WGS) entry which is preliminary data.</text>
</comment>
<dbReference type="InterPro" id="IPR000182">
    <property type="entry name" value="GNAT_dom"/>
</dbReference>
<dbReference type="PROSITE" id="PS51186">
    <property type="entry name" value="GNAT"/>
    <property type="match status" value="1"/>
</dbReference>
<dbReference type="SUPFAM" id="SSF55729">
    <property type="entry name" value="Acyl-CoA N-acyltransferases (Nat)"/>
    <property type="match status" value="1"/>
</dbReference>
<dbReference type="CDD" id="cd04301">
    <property type="entry name" value="NAT_SF"/>
    <property type="match status" value="1"/>
</dbReference>
<organism evidence="4 5">
    <name type="scientific">Hymenobacter busanensis</name>
    <dbReference type="NCBI Taxonomy" id="2607656"/>
    <lineage>
        <taxon>Bacteria</taxon>
        <taxon>Pseudomonadati</taxon>
        <taxon>Bacteroidota</taxon>
        <taxon>Cytophagia</taxon>
        <taxon>Cytophagales</taxon>
        <taxon>Hymenobacteraceae</taxon>
        <taxon>Hymenobacter</taxon>
    </lineage>
</organism>
<gene>
    <name evidence="4" type="ORF">F0P96_10980</name>
</gene>
<evidence type="ECO:0000256" key="2">
    <source>
        <dbReference type="ARBA" id="ARBA00023315"/>
    </source>
</evidence>
<keyword evidence="1" id="KW-0808">Transferase</keyword>
<dbReference type="Gene3D" id="3.40.630.30">
    <property type="match status" value="1"/>
</dbReference>
<dbReference type="GO" id="GO:0016747">
    <property type="term" value="F:acyltransferase activity, transferring groups other than amino-acyl groups"/>
    <property type="evidence" value="ECO:0007669"/>
    <property type="project" value="InterPro"/>
</dbReference>